<dbReference type="RefSeq" id="WP_338238935.1">
    <property type="nucleotide sequence ID" value="NZ_BQKE01000003.1"/>
</dbReference>
<feature type="domain" description="Non-reducing end beta-L-arabinofuranosidase-like GH127 catalytic" evidence="1">
    <location>
        <begin position="99"/>
        <end position="445"/>
    </location>
</feature>
<evidence type="ECO:0000313" key="3">
    <source>
        <dbReference type="EMBL" id="GJM63823.1"/>
    </source>
</evidence>
<feature type="domain" description="Non-reducing end beta-L-arabinofuranosidase-like GH127 middle" evidence="2">
    <location>
        <begin position="458"/>
        <end position="530"/>
    </location>
</feature>
<evidence type="ECO:0008006" key="5">
    <source>
        <dbReference type="Google" id="ProtNLM"/>
    </source>
</evidence>
<dbReference type="InterPro" id="IPR049174">
    <property type="entry name" value="Beta-AFase-like"/>
</dbReference>
<dbReference type="AlphaFoldDB" id="A0AAN5APG8"/>
<sequence length="646" mass="73593">MKYTPILRGLLAIASILITNCTPMEEEKQKQQQYHSQRLPFGKVLPQGWIKAQMDHDLKAGFVGHLDELVPDLIKEDDIYGKDRLTKKVKSKDVGAVNSEGEWDVQFLWWNSETQSNWWDGYIRHALMTDDAAAMAKAKTYVQQKLATQDADGYIGIYADDLRYKHQTENGELWAQASLFRGLLSWYEATGDGSVLEAVLKAVEVTMEAYPINASTPFKTDKPFAGVGHGLTFTDVCEQLYRITGEKRYRDYAVFLYQDYNQHEMAEEDVLMKNLQDPAYKFKGHGVHTYEHLRALATTAEHTRSDQYKIALEHYLDKLSHVISPSGGPIGDEWIFGRTADADSTGYEYCSLQELLDSYALLLEYSQDARWADKMEWLIFNAAQGARHPERSSIAYCKSDNSYSMCGHINDPQCEESKENRYKYSPVHQDIAVCCVPNAGRIYPYYIMNMWAQEKDQLQLNLYGASELTTEIADAPIKIQQLTDYPYTTTIQLNINNPKAKDFNLKFRVPQWAEAVLVNDKQASLPSDGFKTIPVKGTEKQLSITFEQTVNITPFHESHLVTCGPLLYALPLEGKSDTIKKYTYRDFFDEKIPFTTDPRIAWKIDLHQTIALPENGKLKVKMKSPGGSQTAEMVPIAKTVLRKSVF</sequence>
<gene>
    <name evidence="3" type="ORF">PEDI_43750</name>
</gene>
<dbReference type="Pfam" id="PF07944">
    <property type="entry name" value="Beta-AFase-like_GH127_cat"/>
    <property type="match status" value="1"/>
</dbReference>
<comment type="caution">
    <text evidence="3">The sequence shown here is derived from an EMBL/GenBank/DDBJ whole genome shotgun (WGS) entry which is preliminary data.</text>
</comment>
<evidence type="ECO:0000259" key="1">
    <source>
        <dbReference type="Pfam" id="PF07944"/>
    </source>
</evidence>
<dbReference type="InterPro" id="IPR008928">
    <property type="entry name" value="6-hairpin_glycosidase_sf"/>
</dbReference>
<accession>A0AAN5APG8</accession>
<evidence type="ECO:0000259" key="2">
    <source>
        <dbReference type="Pfam" id="PF20736"/>
    </source>
</evidence>
<protein>
    <recommendedName>
        <fullName evidence="5">Glycosyl hydrolase</fullName>
    </recommendedName>
</protein>
<organism evidence="3 4">
    <name type="scientific">Persicobacter diffluens</name>
    <dbReference type="NCBI Taxonomy" id="981"/>
    <lineage>
        <taxon>Bacteria</taxon>
        <taxon>Pseudomonadati</taxon>
        <taxon>Bacteroidota</taxon>
        <taxon>Cytophagia</taxon>
        <taxon>Cytophagales</taxon>
        <taxon>Persicobacteraceae</taxon>
        <taxon>Persicobacter</taxon>
    </lineage>
</organism>
<dbReference type="SUPFAM" id="SSF48208">
    <property type="entry name" value="Six-hairpin glycosidases"/>
    <property type="match status" value="1"/>
</dbReference>
<evidence type="ECO:0000313" key="4">
    <source>
        <dbReference type="Proteomes" id="UP001310022"/>
    </source>
</evidence>
<keyword evidence="4" id="KW-1185">Reference proteome</keyword>
<name>A0AAN5APG8_9BACT</name>
<dbReference type="GO" id="GO:0005975">
    <property type="term" value="P:carbohydrate metabolic process"/>
    <property type="evidence" value="ECO:0007669"/>
    <property type="project" value="InterPro"/>
</dbReference>
<dbReference type="PANTHER" id="PTHR43465:SF2">
    <property type="entry name" value="DUF1680 DOMAIN PROTEIN (AFU_ORTHOLOGUE AFUA_1G08910)"/>
    <property type="match status" value="1"/>
</dbReference>
<dbReference type="EMBL" id="BQKE01000003">
    <property type="protein sequence ID" value="GJM63823.1"/>
    <property type="molecule type" value="Genomic_DNA"/>
</dbReference>
<dbReference type="InterPro" id="IPR012878">
    <property type="entry name" value="Beta-AFase-like_GH127_cat"/>
</dbReference>
<dbReference type="Pfam" id="PF20736">
    <property type="entry name" value="Glyco_hydro127M"/>
    <property type="match status" value="1"/>
</dbReference>
<dbReference type="PANTHER" id="PTHR43465">
    <property type="entry name" value="DUF1680 DOMAIN PROTEIN (AFU_ORTHOLOGUE AFUA_1G08910)"/>
    <property type="match status" value="1"/>
</dbReference>
<dbReference type="InterPro" id="IPR049046">
    <property type="entry name" value="Beta-AFase-like_GH127_middle"/>
</dbReference>
<dbReference type="Proteomes" id="UP001310022">
    <property type="component" value="Unassembled WGS sequence"/>
</dbReference>
<reference evidence="3 4" key="1">
    <citation type="submission" date="2021-12" db="EMBL/GenBank/DDBJ databases">
        <title>Genome sequencing of bacteria with rrn-lacking chromosome and rrn-plasmid.</title>
        <authorList>
            <person name="Anda M."/>
            <person name="Iwasaki W."/>
        </authorList>
    </citation>
    <scope>NUCLEOTIDE SEQUENCE [LARGE SCALE GENOMIC DNA]</scope>
    <source>
        <strain evidence="3 4">NBRC 15940</strain>
    </source>
</reference>
<proteinExistence type="predicted"/>